<reference evidence="8 9" key="1">
    <citation type="submission" date="2014-07" db="EMBL/GenBank/DDBJ databases">
        <title>Draft Genome Sequences of Environmental Pseudomonas syringae strains.</title>
        <authorList>
            <person name="Baltrus D.A."/>
            <person name="Berge O."/>
            <person name="Morris C."/>
        </authorList>
    </citation>
    <scope>NUCLEOTIDE SEQUENCE [LARGE SCALE GENOMIC DNA]</scope>
    <source>
        <strain evidence="8 9">CEB003</strain>
    </source>
</reference>
<comment type="caution">
    <text evidence="8">The sequence shown here is derived from an EMBL/GenBank/DDBJ whole genome shotgun (WGS) entry which is preliminary data.</text>
</comment>
<dbReference type="RefSeq" id="WP_047578256.1">
    <property type="nucleotide sequence ID" value="NZ_JPQT01000130.1"/>
</dbReference>
<feature type="transmembrane region" description="Helical" evidence="6">
    <location>
        <begin position="289"/>
        <end position="308"/>
    </location>
</feature>
<gene>
    <name evidence="8" type="ORF">IV02_24105</name>
</gene>
<feature type="transmembrane region" description="Helical" evidence="6">
    <location>
        <begin position="348"/>
        <end position="368"/>
    </location>
</feature>
<dbReference type="GO" id="GO:0005886">
    <property type="term" value="C:plasma membrane"/>
    <property type="evidence" value="ECO:0007669"/>
    <property type="project" value="UniProtKB-SubCell"/>
</dbReference>
<name>A0A085UVJ9_PSESX</name>
<dbReference type="CDD" id="cd17324">
    <property type="entry name" value="MFS_NepI_like"/>
    <property type="match status" value="1"/>
</dbReference>
<evidence type="ECO:0000256" key="6">
    <source>
        <dbReference type="SAM" id="Phobius"/>
    </source>
</evidence>
<dbReference type="Proteomes" id="UP000028643">
    <property type="component" value="Unassembled WGS sequence"/>
</dbReference>
<feature type="transmembrane region" description="Helical" evidence="6">
    <location>
        <begin position="221"/>
        <end position="244"/>
    </location>
</feature>
<evidence type="ECO:0000259" key="7">
    <source>
        <dbReference type="PROSITE" id="PS50850"/>
    </source>
</evidence>
<feature type="transmembrane region" description="Helical" evidence="6">
    <location>
        <begin position="21"/>
        <end position="40"/>
    </location>
</feature>
<organism evidence="8 9">
    <name type="scientific">Pseudomonas syringae</name>
    <dbReference type="NCBI Taxonomy" id="317"/>
    <lineage>
        <taxon>Bacteria</taxon>
        <taxon>Pseudomonadati</taxon>
        <taxon>Pseudomonadota</taxon>
        <taxon>Gammaproteobacteria</taxon>
        <taxon>Pseudomonadales</taxon>
        <taxon>Pseudomonadaceae</taxon>
        <taxon>Pseudomonas</taxon>
    </lineage>
</organism>
<evidence type="ECO:0000313" key="9">
    <source>
        <dbReference type="Proteomes" id="UP000028643"/>
    </source>
</evidence>
<feature type="transmembrane region" description="Helical" evidence="6">
    <location>
        <begin position="151"/>
        <end position="172"/>
    </location>
</feature>
<dbReference type="EMBL" id="JPQT01000130">
    <property type="protein sequence ID" value="KFE47212.1"/>
    <property type="molecule type" value="Genomic_DNA"/>
</dbReference>
<dbReference type="AlphaFoldDB" id="A0A085UVJ9"/>
<dbReference type="GO" id="GO:0022857">
    <property type="term" value="F:transmembrane transporter activity"/>
    <property type="evidence" value="ECO:0007669"/>
    <property type="project" value="InterPro"/>
</dbReference>
<evidence type="ECO:0000256" key="2">
    <source>
        <dbReference type="ARBA" id="ARBA00022475"/>
    </source>
</evidence>
<feature type="transmembrane region" description="Helical" evidence="6">
    <location>
        <begin position="92"/>
        <end position="115"/>
    </location>
</feature>
<keyword evidence="5 6" id="KW-0472">Membrane</keyword>
<evidence type="ECO:0000256" key="1">
    <source>
        <dbReference type="ARBA" id="ARBA00004651"/>
    </source>
</evidence>
<dbReference type="InterPro" id="IPR020846">
    <property type="entry name" value="MFS_dom"/>
</dbReference>
<evidence type="ECO:0000313" key="8">
    <source>
        <dbReference type="EMBL" id="KFE47212.1"/>
    </source>
</evidence>
<comment type="subcellular location">
    <subcellularLocation>
        <location evidence="1">Cell membrane</location>
        <topology evidence="1">Multi-pass membrane protein</topology>
    </subcellularLocation>
</comment>
<dbReference type="PATRIC" id="fig|317.174.peg.4928"/>
<evidence type="ECO:0000256" key="4">
    <source>
        <dbReference type="ARBA" id="ARBA00022989"/>
    </source>
</evidence>
<feature type="domain" description="Major facilitator superfamily (MFS) profile" evidence="7">
    <location>
        <begin position="26"/>
        <end position="400"/>
    </location>
</feature>
<accession>A0A085UVJ9</accession>
<feature type="transmembrane region" description="Helical" evidence="6">
    <location>
        <begin position="374"/>
        <end position="394"/>
    </location>
</feature>
<dbReference type="Gene3D" id="1.20.1250.20">
    <property type="entry name" value="MFS general substrate transporter like domains"/>
    <property type="match status" value="1"/>
</dbReference>
<dbReference type="PROSITE" id="PS50850">
    <property type="entry name" value="MFS"/>
    <property type="match status" value="1"/>
</dbReference>
<dbReference type="PANTHER" id="PTHR43124">
    <property type="entry name" value="PURINE EFFLUX PUMP PBUE"/>
    <property type="match status" value="1"/>
</dbReference>
<dbReference type="SUPFAM" id="SSF103473">
    <property type="entry name" value="MFS general substrate transporter"/>
    <property type="match status" value="1"/>
</dbReference>
<feature type="transmembrane region" description="Helical" evidence="6">
    <location>
        <begin position="121"/>
        <end position="139"/>
    </location>
</feature>
<protein>
    <submittedName>
        <fullName evidence="8">Transporter</fullName>
    </submittedName>
</protein>
<feature type="transmembrane region" description="Helical" evidence="6">
    <location>
        <begin position="60"/>
        <end position="80"/>
    </location>
</feature>
<dbReference type="Pfam" id="PF07690">
    <property type="entry name" value="MFS_1"/>
    <property type="match status" value="1"/>
</dbReference>
<keyword evidence="3 6" id="KW-0812">Transmembrane</keyword>
<keyword evidence="4 6" id="KW-1133">Transmembrane helix</keyword>
<sequence>MNSSVCNTGLNVQDGDVEPKAPAWMAVFSLAMGVFGLLTAEYLPASLLTPMASDLGVSEAMAGQAVTVTAVVALFAGLLVPGFTRSLDRRTVLLGFSVLMIASNLLVALSSSIWVLMTMRVLLGVALGGFWCMAAAVAMRLVPASLLPRALSIIFSGIAVGTVVAVPLGSYLGGLYGWRSAFLAAAAVGCLTLLFQWFTLPKMAPRSPARLRTVLDVLMRPGIAIGMFGCVLAHTGHFALFTYIRPFLESTTGVGTDGLALMLLGFGVANFVGTMLTGWLIARSLRVTLALMPALVGLAALALVFLPASVPGQALLVAFWGLAFGGVPVAWSNWVAHSVPDQAESAGGMVVASVQSSIAAGAAAGGAMFSFSGIAGVFIAGAIVMLLSALLIAWRVKVQPSPLGEATGQNALNACALPDSKPCPDAQSKRIASMGV</sequence>
<feature type="transmembrane region" description="Helical" evidence="6">
    <location>
        <begin position="178"/>
        <end position="200"/>
    </location>
</feature>
<dbReference type="InterPro" id="IPR050189">
    <property type="entry name" value="MFS_Efflux_Transporters"/>
</dbReference>
<keyword evidence="2" id="KW-1003">Cell membrane</keyword>
<proteinExistence type="predicted"/>
<evidence type="ECO:0000256" key="5">
    <source>
        <dbReference type="ARBA" id="ARBA00023136"/>
    </source>
</evidence>
<dbReference type="InterPro" id="IPR036259">
    <property type="entry name" value="MFS_trans_sf"/>
</dbReference>
<dbReference type="InterPro" id="IPR011701">
    <property type="entry name" value="MFS"/>
</dbReference>
<feature type="transmembrane region" description="Helical" evidence="6">
    <location>
        <begin position="259"/>
        <end position="282"/>
    </location>
</feature>
<evidence type="ECO:0000256" key="3">
    <source>
        <dbReference type="ARBA" id="ARBA00022692"/>
    </source>
</evidence>
<feature type="transmembrane region" description="Helical" evidence="6">
    <location>
        <begin position="314"/>
        <end position="336"/>
    </location>
</feature>
<dbReference type="PANTHER" id="PTHR43124:SF5">
    <property type="entry name" value="PURINE RIBONUCLEOSIDE EFFLUX PUMP NEPI"/>
    <property type="match status" value="1"/>
</dbReference>